<keyword evidence="1" id="KW-0812">Transmembrane</keyword>
<gene>
    <name evidence="2" type="ORF">UX22_C0007G0033</name>
</gene>
<feature type="transmembrane region" description="Helical" evidence="1">
    <location>
        <begin position="76"/>
        <end position="93"/>
    </location>
</feature>
<protein>
    <recommendedName>
        <fullName evidence="4">RDD domain-containing protein</fullName>
    </recommendedName>
</protein>
<reference evidence="2 3" key="1">
    <citation type="journal article" date="2015" name="Nature">
        <title>rRNA introns, odd ribosomes, and small enigmatic genomes across a large radiation of phyla.</title>
        <authorList>
            <person name="Brown C.T."/>
            <person name="Hug L.A."/>
            <person name="Thomas B.C."/>
            <person name="Sharon I."/>
            <person name="Castelle C.J."/>
            <person name="Singh A."/>
            <person name="Wilkins M.J."/>
            <person name="Williams K.H."/>
            <person name="Banfield J.F."/>
        </authorList>
    </citation>
    <scope>NUCLEOTIDE SEQUENCE [LARGE SCALE GENOMIC DNA]</scope>
</reference>
<accession>A0A0G1R3V7</accession>
<name>A0A0G1R3V7_9BACT</name>
<dbReference type="AlphaFoldDB" id="A0A0G1R3V7"/>
<evidence type="ECO:0000313" key="3">
    <source>
        <dbReference type="Proteomes" id="UP000034727"/>
    </source>
</evidence>
<sequence length="138" mass="16081">MRETNIVEKFLASVINVAVVGIVFFPFIFSDVSSLIKKLILIVIFLLYNLLVLIFNKNRCIGMVCLRTRWKENYPFVNQAIYILLYTLSFSTLLFHVYFLFDLFLLNMIFLQLPMVVLKKNTLHGYLSGKMITVKTSP</sequence>
<evidence type="ECO:0000256" key="1">
    <source>
        <dbReference type="SAM" id="Phobius"/>
    </source>
</evidence>
<feature type="transmembrane region" description="Helical" evidence="1">
    <location>
        <begin position="35"/>
        <end position="55"/>
    </location>
</feature>
<comment type="caution">
    <text evidence="2">The sequence shown here is derived from an EMBL/GenBank/DDBJ whole genome shotgun (WGS) entry which is preliminary data.</text>
</comment>
<evidence type="ECO:0008006" key="4">
    <source>
        <dbReference type="Google" id="ProtNLM"/>
    </source>
</evidence>
<dbReference type="EMBL" id="LCLJ01000007">
    <property type="protein sequence ID" value="KKU15575.1"/>
    <property type="molecule type" value="Genomic_DNA"/>
</dbReference>
<organism evidence="2 3">
    <name type="scientific">Candidatus Jorgensenbacteria bacterium GW2011_GWA2_45_9</name>
    <dbReference type="NCBI Taxonomy" id="1618663"/>
    <lineage>
        <taxon>Bacteria</taxon>
        <taxon>Candidatus Joergenseniibacteriota</taxon>
    </lineage>
</organism>
<keyword evidence="1" id="KW-0472">Membrane</keyword>
<keyword evidence="1" id="KW-1133">Transmembrane helix</keyword>
<dbReference type="Proteomes" id="UP000034727">
    <property type="component" value="Unassembled WGS sequence"/>
</dbReference>
<feature type="transmembrane region" description="Helical" evidence="1">
    <location>
        <begin position="10"/>
        <end position="29"/>
    </location>
</feature>
<proteinExistence type="predicted"/>
<evidence type="ECO:0000313" key="2">
    <source>
        <dbReference type="EMBL" id="KKU15575.1"/>
    </source>
</evidence>